<dbReference type="EMBL" id="LZYZ01000001">
    <property type="protein sequence ID" value="OOM15797.1"/>
    <property type="molecule type" value="Genomic_DNA"/>
</dbReference>
<dbReference type="GeneID" id="55475736"/>
<dbReference type="AlphaFoldDB" id="A0A1S8NH70"/>
<accession>A0A1S8NH70</accession>
<evidence type="ECO:0000313" key="2">
    <source>
        <dbReference type="Proteomes" id="UP000191154"/>
    </source>
</evidence>
<evidence type="ECO:0000313" key="1">
    <source>
        <dbReference type="EMBL" id="OOM15797.1"/>
    </source>
</evidence>
<reference evidence="1 2" key="1">
    <citation type="submission" date="2016-05" db="EMBL/GenBank/DDBJ databases">
        <title>Microbial solvent formation.</title>
        <authorList>
            <person name="Poehlein A."/>
            <person name="Montoya Solano J.D."/>
            <person name="Flitsch S."/>
            <person name="Krabben P."/>
            <person name="Duerre P."/>
            <person name="Daniel R."/>
        </authorList>
    </citation>
    <scope>NUCLEOTIDE SEQUENCE [LARGE SCALE GENOMIC DNA]</scope>
    <source>
        <strain evidence="1 2">L1-8</strain>
    </source>
</reference>
<gene>
    <name evidence="1" type="ORF">CLOSAC_00680</name>
</gene>
<dbReference type="Proteomes" id="UP000191154">
    <property type="component" value="Unassembled WGS sequence"/>
</dbReference>
<dbReference type="STRING" id="169679.CSACC_33850"/>
<sequence length="80" mass="9262">MKLNKKTLFLGVIFGSIGTSLYSSIKNYRKKAESINESNYPYNMIDINNDEDDSVMTSVQQLKKQTNTLEDKLNKFKTQF</sequence>
<name>A0A1S8NH70_CLOSA</name>
<comment type="caution">
    <text evidence="1">The sequence shown here is derived from an EMBL/GenBank/DDBJ whole genome shotgun (WGS) entry which is preliminary data.</text>
</comment>
<protein>
    <submittedName>
        <fullName evidence="1">Uncharacterized protein</fullName>
    </submittedName>
</protein>
<dbReference type="RefSeq" id="WP_022747499.1">
    <property type="nucleotide sequence ID" value="NZ_CP016086.1"/>
</dbReference>
<proteinExistence type="predicted"/>
<organism evidence="1 2">
    <name type="scientific">Clostridium saccharobutylicum</name>
    <dbReference type="NCBI Taxonomy" id="169679"/>
    <lineage>
        <taxon>Bacteria</taxon>
        <taxon>Bacillati</taxon>
        <taxon>Bacillota</taxon>
        <taxon>Clostridia</taxon>
        <taxon>Eubacteriales</taxon>
        <taxon>Clostridiaceae</taxon>
        <taxon>Clostridium</taxon>
    </lineage>
</organism>